<comment type="caution">
    <text evidence="2">The sequence shown here is derived from an EMBL/GenBank/DDBJ whole genome shotgun (WGS) entry which is preliminary data.</text>
</comment>
<evidence type="ECO:0000313" key="2">
    <source>
        <dbReference type="EMBL" id="MFC3194581.1"/>
    </source>
</evidence>
<reference evidence="3" key="1">
    <citation type="journal article" date="2019" name="Int. J. Syst. Evol. Microbiol.">
        <title>The Global Catalogue of Microorganisms (GCM) 10K type strain sequencing project: providing services to taxonomists for standard genome sequencing and annotation.</title>
        <authorList>
            <consortium name="The Broad Institute Genomics Platform"/>
            <consortium name="The Broad Institute Genome Sequencing Center for Infectious Disease"/>
            <person name="Wu L."/>
            <person name="Ma J."/>
        </authorList>
    </citation>
    <scope>NUCLEOTIDE SEQUENCE [LARGE SCALE GENOMIC DNA]</scope>
    <source>
        <strain evidence="3">KCTC 42953</strain>
    </source>
</reference>
<evidence type="ECO:0000256" key="1">
    <source>
        <dbReference type="SAM" id="SignalP"/>
    </source>
</evidence>
<dbReference type="Proteomes" id="UP001595533">
    <property type="component" value="Unassembled WGS sequence"/>
</dbReference>
<sequence>MNKKLTLTAAMMMVTGVGSAALDRFVANYVDRNYSNGWPREYSGLLWEQEAYKYMHEYAAKYIVTSGGTEYINSASLQYLYSEPTGVPGSNELTHYYSHSVYGGPFSPPTATEELDSNGLDPRACNWEGWTPGVTDGGYAFGGSVHFYGPRDYILNFIDNEFKANGEPYNLHGIVGACNVKGDSFLILAAPIVHVTKLHNSGK</sequence>
<organism evidence="2 3">
    <name type="scientific">Marinicella sediminis</name>
    <dbReference type="NCBI Taxonomy" id="1792834"/>
    <lineage>
        <taxon>Bacteria</taxon>
        <taxon>Pseudomonadati</taxon>
        <taxon>Pseudomonadota</taxon>
        <taxon>Gammaproteobacteria</taxon>
        <taxon>Lysobacterales</taxon>
        <taxon>Marinicellaceae</taxon>
        <taxon>Marinicella</taxon>
    </lineage>
</organism>
<dbReference type="RefSeq" id="WP_157892712.1">
    <property type="nucleotide sequence ID" value="NZ_JBHRTS010000005.1"/>
</dbReference>
<keyword evidence="3" id="KW-1185">Reference proteome</keyword>
<protein>
    <submittedName>
        <fullName evidence="2">Uncharacterized protein</fullName>
    </submittedName>
</protein>
<name>A0ABV7J8Y6_9GAMM</name>
<keyword evidence="1" id="KW-0732">Signal</keyword>
<dbReference type="EMBL" id="JBHRTS010000005">
    <property type="protein sequence ID" value="MFC3194581.1"/>
    <property type="molecule type" value="Genomic_DNA"/>
</dbReference>
<feature type="signal peptide" evidence="1">
    <location>
        <begin position="1"/>
        <end position="20"/>
    </location>
</feature>
<gene>
    <name evidence="2" type="ORF">ACFODZ_10070</name>
</gene>
<proteinExistence type="predicted"/>
<accession>A0ABV7J8Y6</accession>
<feature type="chain" id="PRO_5045180076" evidence="1">
    <location>
        <begin position="21"/>
        <end position="203"/>
    </location>
</feature>
<evidence type="ECO:0000313" key="3">
    <source>
        <dbReference type="Proteomes" id="UP001595533"/>
    </source>
</evidence>